<dbReference type="Pfam" id="PF00563">
    <property type="entry name" value="EAL"/>
    <property type="match status" value="1"/>
</dbReference>
<dbReference type="CDD" id="cd01949">
    <property type="entry name" value="GGDEF"/>
    <property type="match status" value="1"/>
</dbReference>
<feature type="domain" description="GGDEF" evidence="3">
    <location>
        <begin position="315"/>
        <end position="449"/>
    </location>
</feature>
<dbReference type="InterPro" id="IPR050706">
    <property type="entry name" value="Cyclic-di-GMP_PDE-like"/>
</dbReference>
<dbReference type="SUPFAM" id="SSF141868">
    <property type="entry name" value="EAL domain-like"/>
    <property type="match status" value="1"/>
</dbReference>
<protein>
    <submittedName>
        <fullName evidence="4">Diguanylate cyclase/phosphodiesterase</fullName>
    </submittedName>
</protein>
<dbReference type="InterPro" id="IPR043128">
    <property type="entry name" value="Rev_trsase/Diguanyl_cyclase"/>
</dbReference>
<dbReference type="AlphaFoldDB" id="A0A521DA25"/>
<dbReference type="Gene3D" id="3.30.70.270">
    <property type="match status" value="1"/>
</dbReference>
<dbReference type="SMART" id="SM00052">
    <property type="entry name" value="EAL"/>
    <property type="match status" value="1"/>
</dbReference>
<evidence type="ECO:0000259" key="2">
    <source>
        <dbReference type="PROSITE" id="PS50883"/>
    </source>
</evidence>
<dbReference type="NCBIfam" id="TIGR00254">
    <property type="entry name" value="GGDEF"/>
    <property type="match status" value="1"/>
</dbReference>
<organism evidence="4 5">
    <name type="scientific">Balnearium lithotrophicum</name>
    <dbReference type="NCBI Taxonomy" id="223788"/>
    <lineage>
        <taxon>Bacteria</taxon>
        <taxon>Pseudomonadati</taxon>
        <taxon>Aquificota</taxon>
        <taxon>Aquificia</taxon>
        <taxon>Desulfurobacteriales</taxon>
        <taxon>Desulfurobacteriaceae</taxon>
        <taxon>Balnearium</taxon>
    </lineage>
</organism>
<evidence type="ECO:0000256" key="1">
    <source>
        <dbReference type="SAM" id="Phobius"/>
    </source>
</evidence>
<evidence type="ECO:0000259" key="3">
    <source>
        <dbReference type="PROSITE" id="PS50887"/>
    </source>
</evidence>
<dbReference type="PANTHER" id="PTHR33121">
    <property type="entry name" value="CYCLIC DI-GMP PHOSPHODIESTERASE PDEF"/>
    <property type="match status" value="1"/>
</dbReference>
<dbReference type="CDD" id="cd01948">
    <property type="entry name" value="EAL"/>
    <property type="match status" value="1"/>
</dbReference>
<dbReference type="RefSeq" id="WP_142935877.1">
    <property type="nucleotide sequence ID" value="NZ_FXTM01000018.1"/>
</dbReference>
<dbReference type="FunFam" id="3.30.70.270:FF:000001">
    <property type="entry name" value="Diguanylate cyclase domain protein"/>
    <property type="match status" value="1"/>
</dbReference>
<evidence type="ECO:0000313" key="5">
    <source>
        <dbReference type="Proteomes" id="UP000317315"/>
    </source>
</evidence>
<dbReference type="SMART" id="SM00267">
    <property type="entry name" value="GGDEF"/>
    <property type="match status" value="1"/>
</dbReference>
<dbReference type="Gene3D" id="3.20.20.450">
    <property type="entry name" value="EAL domain"/>
    <property type="match status" value="1"/>
</dbReference>
<dbReference type="PANTHER" id="PTHR33121:SF71">
    <property type="entry name" value="OXYGEN SENSOR PROTEIN DOSP"/>
    <property type="match status" value="1"/>
</dbReference>
<dbReference type="InterPro" id="IPR035919">
    <property type="entry name" value="EAL_sf"/>
</dbReference>
<dbReference type="Proteomes" id="UP000317315">
    <property type="component" value="Unassembled WGS sequence"/>
</dbReference>
<keyword evidence="1" id="KW-1133">Transmembrane helix</keyword>
<dbReference type="InterPro" id="IPR001633">
    <property type="entry name" value="EAL_dom"/>
</dbReference>
<feature type="domain" description="EAL" evidence="2">
    <location>
        <begin position="459"/>
        <end position="703"/>
    </location>
</feature>
<dbReference type="SUPFAM" id="SSF55073">
    <property type="entry name" value="Nucleotide cyclase"/>
    <property type="match status" value="1"/>
</dbReference>
<dbReference type="GO" id="GO:0071111">
    <property type="term" value="F:cyclic-guanylate-specific phosphodiesterase activity"/>
    <property type="evidence" value="ECO:0007669"/>
    <property type="project" value="InterPro"/>
</dbReference>
<evidence type="ECO:0000313" key="4">
    <source>
        <dbReference type="EMBL" id="SMO67941.1"/>
    </source>
</evidence>
<dbReference type="Pfam" id="PF00990">
    <property type="entry name" value="GGDEF"/>
    <property type="match status" value="1"/>
</dbReference>
<reference evidence="4 5" key="1">
    <citation type="submission" date="2017-05" db="EMBL/GenBank/DDBJ databases">
        <authorList>
            <person name="Varghese N."/>
            <person name="Submissions S."/>
        </authorList>
    </citation>
    <scope>NUCLEOTIDE SEQUENCE [LARGE SCALE GENOMIC DNA]</scope>
    <source>
        <strain evidence="4 5">DSM 16304</strain>
    </source>
</reference>
<dbReference type="InterPro" id="IPR000160">
    <property type="entry name" value="GGDEF_dom"/>
</dbReference>
<dbReference type="PROSITE" id="PS50887">
    <property type="entry name" value="GGDEF"/>
    <property type="match status" value="1"/>
</dbReference>
<dbReference type="OrthoDB" id="7057390at2"/>
<feature type="transmembrane region" description="Helical" evidence="1">
    <location>
        <begin position="21"/>
        <end position="39"/>
    </location>
</feature>
<name>A0A521DA25_9BACT</name>
<sequence>MNIIKIAYPLENELEKMKFSLLQVLAFLIIIPLVFGTVISESIRRLILNYVVRIQKIIQKNQSLEETICDLEQFLLTEKSGFEEIEKLRKSLYLLLDKIEKLSVDKTTLEKQIKVLNKLIITSDILKDWKEPVEKIFKVVSDVVDVKLGFLIFDFRNKDNENRYYVYIFWFCKPDDKFLVATEEIIKELIGTESIKIKHKFIKDETKENKCSFLEPSQEEIKNHLKYLIFPESKVGGILGVGFLPSKSSSESQKLTLESLLPTLLSAAGSIKAINKYTKEIEYFATRDPLTHLYNQRVFWELLEYEINRASRRGYKFTLLVVDLDNFKFVNDTYGHKFGDEFLRNFAKLLKKTIRKEDIVARFGGDEFCVIMPETDKEEALIVAKRILEEAENKSILAPDGKTIMATVSIGGAVFPDHGKTAKDLFNVADNMMYKAKREGKDRIRFPSDEDLNMLFKEQEKVAILITKAIRNRDIIPFYQPIKSLKSDSIDAYEVLMRIKDENGKPISAYKFIEFAEQLGSIYKMELILFENFTKYVTSCQFNGKIFFNFSPKSITNPDYLNSIKSIASNYHLSPENIVFEITERETLKNLDILKYFVEDLKDLGFNFAIDDFGSGYSSYLYLKYLPIDFVKIEGDFVKDMVRSRLDFAVVNSISVLCKDLGIETVAEFVESEEIYELCKKLGIDFVQGYFIGKPSEKLQNCN</sequence>
<dbReference type="EMBL" id="FXTM01000018">
    <property type="protein sequence ID" value="SMO67941.1"/>
    <property type="molecule type" value="Genomic_DNA"/>
</dbReference>
<keyword evidence="5" id="KW-1185">Reference proteome</keyword>
<keyword evidence="1" id="KW-0472">Membrane</keyword>
<accession>A0A521DA25</accession>
<gene>
    <name evidence="4" type="ORF">SAMN06269117_11820</name>
</gene>
<dbReference type="PROSITE" id="PS50883">
    <property type="entry name" value="EAL"/>
    <property type="match status" value="1"/>
</dbReference>
<dbReference type="InterPro" id="IPR029787">
    <property type="entry name" value="Nucleotide_cyclase"/>
</dbReference>
<proteinExistence type="predicted"/>
<keyword evidence="1" id="KW-0812">Transmembrane</keyword>